<evidence type="ECO:0000313" key="3">
    <source>
        <dbReference type="Proteomes" id="UP000789595"/>
    </source>
</evidence>
<feature type="compositionally biased region" description="Low complexity" evidence="1">
    <location>
        <begin position="235"/>
        <end position="244"/>
    </location>
</feature>
<feature type="compositionally biased region" description="Pro residues" evidence="1">
    <location>
        <begin position="211"/>
        <end position="234"/>
    </location>
</feature>
<sequence>MSHRPFTFGPKKRRSARTSLYARRCHHCPRDAGAAPANRRTAPTDGAVRGPGVSPAPTDSGQKFAPPVARRRTRPAITRPPRPTLDAVDATMIDFDIYEDSDANKPRRRRRSSSKKRVSFGHREFLDAKENLVNVEQITPLKQSTPPVRRASRAVLAHIGGAKAKLFSAVTPAARRRRRQEKRDAAAAQKARRRSEEPAVTSTPLTNCCSVPPPSPPPAPRVDVPRPSPPPAAPVPDSSEATPSEKLAALAAHERLRRAKAGLDALTGRRRHAEPTRVDAVAELLMACSCAPPDAVSADPTDACEELEIEQPESPGPPTARRVFTPSPPRCRVNVHSHQDNSKIFGAAIMRALGLAALLAAAAAAQPTDGACCIFDEYTTYADPCACRQQDLYHEIEADTCSAVPGLEWCPDYTVTYPPTISTVSSTTSTLGPLELPKQRVILSYKAPQRLKVACMGDSITEGSKSTPGNNYPSQLNRLLCGGVQCVTQESEAVWTVDNYGVGGRTIRQNKCYCRTDEYDEALRPVAPALDLLVALETF</sequence>
<dbReference type="SUPFAM" id="SSF52266">
    <property type="entry name" value="SGNH hydrolase"/>
    <property type="match status" value="1"/>
</dbReference>
<keyword evidence="3" id="KW-1185">Reference proteome</keyword>
<proteinExistence type="predicted"/>
<feature type="region of interest" description="Disordered" evidence="1">
    <location>
        <begin position="1"/>
        <end position="85"/>
    </location>
</feature>
<reference evidence="2" key="1">
    <citation type="submission" date="2021-11" db="EMBL/GenBank/DDBJ databases">
        <authorList>
            <consortium name="Genoscope - CEA"/>
            <person name="William W."/>
        </authorList>
    </citation>
    <scope>NUCLEOTIDE SEQUENCE</scope>
</reference>
<organism evidence="2 3">
    <name type="scientific">Pelagomonas calceolata</name>
    <dbReference type="NCBI Taxonomy" id="35677"/>
    <lineage>
        <taxon>Eukaryota</taxon>
        <taxon>Sar</taxon>
        <taxon>Stramenopiles</taxon>
        <taxon>Ochrophyta</taxon>
        <taxon>Pelagophyceae</taxon>
        <taxon>Pelagomonadales</taxon>
        <taxon>Pelagomonadaceae</taxon>
        <taxon>Pelagomonas</taxon>
    </lineage>
</organism>
<comment type="caution">
    <text evidence="2">The sequence shown here is derived from an EMBL/GenBank/DDBJ whole genome shotgun (WGS) entry which is preliminary data.</text>
</comment>
<dbReference type="EMBL" id="CAKKNE010000006">
    <property type="protein sequence ID" value="CAH0379696.1"/>
    <property type="molecule type" value="Genomic_DNA"/>
</dbReference>
<gene>
    <name evidence="2" type="ORF">PECAL_6P13270</name>
</gene>
<dbReference type="InterPro" id="IPR036514">
    <property type="entry name" value="SGNH_hydro_sf"/>
</dbReference>
<dbReference type="AlphaFoldDB" id="A0A8J2X3K9"/>
<feature type="region of interest" description="Disordered" evidence="1">
    <location>
        <begin position="168"/>
        <end position="244"/>
    </location>
</feature>
<feature type="compositionally biased region" description="Polar residues" evidence="1">
    <location>
        <begin position="200"/>
        <end position="209"/>
    </location>
</feature>
<evidence type="ECO:0000256" key="1">
    <source>
        <dbReference type="SAM" id="MobiDB-lite"/>
    </source>
</evidence>
<dbReference type="Proteomes" id="UP000789595">
    <property type="component" value="Unassembled WGS sequence"/>
</dbReference>
<protein>
    <submittedName>
        <fullName evidence="2">Uncharacterized protein</fullName>
    </submittedName>
</protein>
<dbReference type="OrthoDB" id="2119228at2759"/>
<dbReference type="Gene3D" id="3.40.50.1110">
    <property type="entry name" value="SGNH hydrolase"/>
    <property type="match status" value="1"/>
</dbReference>
<evidence type="ECO:0000313" key="2">
    <source>
        <dbReference type="EMBL" id="CAH0379696.1"/>
    </source>
</evidence>
<name>A0A8J2X3K9_9STRA</name>
<accession>A0A8J2X3K9</accession>